<dbReference type="GO" id="GO:0006325">
    <property type="term" value="P:chromatin organization"/>
    <property type="evidence" value="ECO:0007669"/>
    <property type="project" value="UniProtKB-KW"/>
</dbReference>
<feature type="region of interest" description="Disordered" evidence="8">
    <location>
        <begin position="1198"/>
        <end position="1223"/>
    </location>
</feature>
<feature type="compositionally biased region" description="Low complexity" evidence="8">
    <location>
        <begin position="1942"/>
        <end position="1953"/>
    </location>
</feature>
<feature type="compositionally biased region" description="Low complexity" evidence="8">
    <location>
        <begin position="1618"/>
        <end position="1670"/>
    </location>
</feature>
<evidence type="ECO:0000313" key="12">
    <source>
        <dbReference type="EMBL" id="KAK7350013.1"/>
    </source>
</evidence>
<reference evidence="12 13" key="1">
    <citation type="submission" date="2024-01" db="EMBL/GenBank/DDBJ databases">
        <title>The genomes of 5 underutilized Papilionoideae crops provide insights into root nodulation and disease resistanc.</title>
        <authorList>
            <person name="Jiang F."/>
        </authorList>
    </citation>
    <scope>NUCLEOTIDE SEQUENCE [LARGE SCALE GENOMIC DNA]</scope>
    <source>
        <strain evidence="12">LVBAO_FW01</strain>
        <tissue evidence="12">Leaves</tissue>
    </source>
</reference>
<feature type="region of interest" description="Disordered" evidence="8">
    <location>
        <begin position="173"/>
        <end position="198"/>
    </location>
</feature>
<dbReference type="PANTHER" id="PTHR46774:SF3">
    <property type="entry name" value="CHROMATIN MODIFICATION-RELATED PROTEIN EAF1 A-RELATED"/>
    <property type="match status" value="1"/>
</dbReference>
<feature type="compositionally biased region" description="Polar residues" evidence="8">
    <location>
        <begin position="1792"/>
        <end position="1804"/>
    </location>
</feature>
<feature type="compositionally biased region" description="Basic and acidic residues" evidence="8">
    <location>
        <begin position="2022"/>
        <end position="2032"/>
    </location>
</feature>
<dbReference type="PROSITE" id="PS50090">
    <property type="entry name" value="MYB_LIKE"/>
    <property type="match status" value="1"/>
</dbReference>
<keyword evidence="5" id="KW-0539">Nucleus</keyword>
<feature type="compositionally biased region" description="Polar residues" evidence="8">
    <location>
        <begin position="277"/>
        <end position="296"/>
    </location>
</feature>
<keyword evidence="3" id="KW-0156">Chromatin regulator</keyword>
<feature type="region of interest" description="Disordered" evidence="8">
    <location>
        <begin position="1875"/>
        <end position="1899"/>
    </location>
</feature>
<feature type="compositionally biased region" description="Polar residues" evidence="8">
    <location>
        <begin position="451"/>
        <end position="464"/>
    </location>
</feature>
<gene>
    <name evidence="12" type="ORF">VNO77_08024</name>
</gene>
<feature type="compositionally biased region" description="Low complexity" evidence="8">
    <location>
        <begin position="1694"/>
        <end position="1709"/>
    </location>
</feature>
<evidence type="ECO:0000256" key="2">
    <source>
        <dbReference type="ARBA" id="ARBA00008913"/>
    </source>
</evidence>
<dbReference type="GO" id="GO:0048510">
    <property type="term" value="P:regulation of timing of transition from vegetative to reproductive phase"/>
    <property type="evidence" value="ECO:0007669"/>
    <property type="project" value="UniProtKB-ARBA"/>
</dbReference>
<name>A0AAN9R0V5_CANGL</name>
<dbReference type="Gene3D" id="1.10.10.60">
    <property type="entry name" value="Homeodomain-like"/>
    <property type="match status" value="1"/>
</dbReference>
<dbReference type="PROSITE" id="PS51204">
    <property type="entry name" value="HSA"/>
    <property type="match status" value="1"/>
</dbReference>
<feature type="compositionally biased region" description="Low complexity" evidence="8">
    <location>
        <begin position="1546"/>
        <end position="1562"/>
    </location>
</feature>
<evidence type="ECO:0000256" key="4">
    <source>
        <dbReference type="ARBA" id="ARBA00023125"/>
    </source>
</evidence>
<keyword evidence="13" id="KW-1185">Reference proteome</keyword>
<proteinExistence type="inferred from homology"/>
<evidence type="ECO:0000256" key="7">
    <source>
        <dbReference type="ARBA" id="ARBA00062794"/>
    </source>
</evidence>
<sequence length="2060" mass="225449">MSGVRALILLGELWWNIFSLRLCYALCWKCVQFHSTAELYYDYYLISKYKHVTNFYFPDMRLGMHGYNSGSALLVNAEVDSMGGVVDGGVGIGLKISPCRAAIEKAQAELREEYDAREERRRELEFLEKGGNPLDFKSGNAASVSVQSTSLTDQHHEQFVTSEAKGSFALTASPRCDSVDSSARPGAPLAGEPNTADNLLLFDGENELPETERRCLHSKRRNNIAPSEQSSQIDGSQNVKDKETEDSAIFRPYARRNRSRSNHGPRGASREVKGLMSETNNQKNPNLPSVSKSKPCSLNGDIRTKNLTTNNTANKELVGIRDHQSTSGSASVPEDKLDVAVNRNLKENHGTLPSEDNAVQNPDLMASGEANAVELREPVAAVDHEPPSHVPTTKPENGTYYCQPNGFVNIEVGRKSVPHESQNNIATLGKKNFDFESSCTQTSLGRDVNNDSDMGTNTRNVDASGNTKEQTFALENTLNFTGCEVVKDRHKTESENGATVSNEHDAGYQNHSGSGNIIKAEEDVHINSSCVSNIKGVVHHNVSTLSKANKDTVLLDHSNSVQETSCERHQAPVDVSLTELPQTAPAETVTSATSDGQLCSRYNVKLADRALEDSILEEAQIIEAKRKRIAELSVRSLPKQNHRKSHWGFVLEEMAWLANDFAQERLWKIAAAAQLSHRAAFTCRLRFEKLNEQLGIKKLSHKIAKAVMQFWHSAELLLDNDDPGINCIAGCAESGKVDANKASRDQRRNSNMLLETNLEGQNPVKHAAFKVHAYALRFLKANRSHGISSQAEAPTTPEKIFDSSTVEMSWDEHLNEESLFYEVPPSAMETYRKSIESHFLQFEKTGSSIQEEVETSVYDTAAEFGSEVNAYDEEEGETSTYYLPSVYEGNRSSKSVQKKHKKLKSYTPRCGDAGTDLPYVHYTTGTQHSVLFGKRPPNLNVGSVPTKRMRTATRHRVLSPFTVNLGTVPAQAKADASSGDTNSFHDEQSTLNIGSLIPKNMDVESVTDFEKQSSYDCAETSVKTKKKKKAKTMGSTYDQGWQLDSVVLNEQRDLSRKRVDSHHFESNGLYGQHNVKKPKIMKQSLDNSLDNIVLMNNSIPSPAASQMSNMSNPNKFIKIISGRDRGRKAKALKISAGQPGSGSPWSLFEDQALVVLVHDMGPNWELVSDAINSALQIKCIFRKPKECKERHKILMDRSAGDGADSAEDSGSSQSYPSTLPGIPKGSARQLFQRLQGPMEEDTLKSHFEKIIKIGQKQLYLKNQTDNQDSKQLVPVHNSHAISLSQLGPNYLNGGLLTPLDLCDSNASNSDVLALGYQTSHAGGLALPNQGSVPSMLPTSGVNSSLPGSSGMVLGNNMASSAGPISASVRDSRYGIPRNSPSVDEQQRIQYNQMLSGRNIQQSMSVTGTLSGNDRGVRMLPGGNGMGLMNAINRSMTISRPGFQGMASPSMLNSGSMLSSSMVGMPSPGNMHSGVGPGQGNSMLRPHETLHMIRPGHNPEHQRQMMVPELQMQVTQGNSQGIPALCGLSSSFSNQTTPPPVQPYPGHTQQPQQLSQQPSHLNNPRPLLQGPSHATSSQQQAYAVRLAAKERQLQQQQRYLQHQQQLAASNALMPHVQAQSQLPISSSPLQNSSQVQSQNSSQQVPLSPVTPSSPLTPMSSQHQQQKLHQSQPGFSRNPAAGGLTNQAAKQRQRHLPQQQQQQYQQPGRQHPNQRHNIQPQQQAKLLKGMGRGNILVHQNLSVDTSHLNGLSLPPGSQTGEKGDQIMHMMQGQNLYPGPGLNPNLPSKPLGHVHSSTHSQLQQKLHSGSSSTSSKQAHIPSDTSAQGQVSSVSSGQLSAPQPAVIASNHHQLQLQTQPQSKRINQTQTNVQRMLPQNRQLHSESSSKSQSNPAQTDQQPANIASQVSTCATMTQGCMDSASVIPVVATVSSQWKTLDLEPPFDSTTNNQSTQVSSLPVGNSTGNEQPTISQGSGPRSVSLISQAHNSDTQWQQHQPQPLQQSSPQPILSQQPYLAPEQQQQQEQEQRSPKDLALQHKPQLHMQHLQSGKSSLLIQPPNSKVE</sequence>
<feature type="compositionally biased region" description="Polar residues" evidence="8">
    <location>
        <begin position="2042"/>
        <end position="2060"/>
    </location>
</feature>
<dbReference type="Pfam" id="PF13921">
    <property type="entry name" value="Myb_DNA-bind_6"/>
    <property type="match status" value="1"/>
</dbReference>
<evidence type="ECO:0000256" key="1">
    <source>
        <dbReference type="ARBA" id="ARBA00004123"/>
    </source>
</evidence>
<dbReference type="SMART" id="SM00717">
    <property type="entry name" value="SANT"/>
    <property type="match status" value="1"/>
</dbReference>
<feature type="domain" description="HSA" evidence="11">
    <location>
        <begin position="634"/>
        <end position="709"/>
    </location>
</feature>
<dbReference type="CDD" id="cd00167">
    <property type="entry name" value="SANT"/>
    <property type="match status" value="1"/>
</dbReference>
<evidence type="ECO:0000313" key="13">
    <source>
        <dbReference type="Proteomes" id="UP001367508"/>
    </source>
</evidence>
<dbReference type="Proteomes" id="UP001367508">
    <property type="component" value="Unassembled WGS sequence"/>
</dbReference>
<dbReference type="Pfam" id="PF07529">
    <property type="entry name" value="HSA"/>
    <property type="match status" value="1"/>
</dbReference>
<feature type="compositionally biased region" description="Low complexity" evidence="8">
    <location>
        <begin position="1770"/>
        <end position="1788"/>
    </location>
</feature>
<dbReference type="PANTHER" id="PTHR46774">
    <property type="entry name" value="CHROMATIN MODIFICATION-RELATED PROTEIN EAF1 A-RELATED"/>
    <property type="match status" value="1"/>
</dbReference>
<accession>A0AAN9R0V5</accession>
<dbReference type="EMBL" id="JAYMYQ010000002">
    <property type="protein sequence ID" value="KAK7350013.1"/>
    <property type="molecule type" value="Genomic_DNA"/>
</dbReference>
<dbReference type="GO" id="GO:0035267">
    <property type="term" value="C:NuA4 histone acetyltransferase complex"/>
    <property type="evidence" value="ECO:0007669"/>
    <property type="project" value="InterPro"/>
</dbReference>
<feature type="region of interest" description="Disordered" evidence="8">
    <location>
        <begin position="1616"/>
        <end position="1721"/>
    </location>
</feature>
<evidence type="ECO:0000256" key="9">
    <source>
        <dbReference type="SAM" id="SignalP"/>
    </source>
</evidence>
<feature type="compositionally biased region" description="Basic residues" evidence="8">
    <location>
        <begin position="253"/>
        <end position="263"/>
    </location>
</feature>
<feature type="region of interest" description="Disordered" evidence="8">
    <location>
        <begin position="1520"/>
        <end position="1581"/>
    </location>
</feature>
<comment type="subunit">
    <text evidence="7">Component of the NuA4 histone acetyltransferase complex. Interacts with ARP4 and SWC4, and (via HSA domain) with TAF14 and TAF14B.</text>
</comment>
<protein>
    <submittedName>
        <fullName evidence="12">Uncharacterized protein</fullName>
    </submittedName>
</protein>
<keyword evidence="9" id="KW-0732">Signal</keyword>
<organism evidence="12 13">
    <name type="scientific">Canavalia gladiata</name>
    <name type="common">Sword bean</name>
    <name type="synonym">Dolichos gladiatus</name>
    <dbReference type="NCBI Taxonomy" id="3824"/>
    <lineage>
        <taxon>Eukaryota</taxon>
        <taxon>Viridiplantae</taxon>
        <taxon>Streptophyta</taxon>
        <taxon>Embryophyta</taxon>
        <taxon>Tracheophyta</taxon>
        <taxon>Spermatophyta</taxon>
        <taxon>Magnoliopsida</taxon>
        <taxon>eudicotyledons</taxon>
        <taxon>Gunneridae</taxon>
        <taxon>Pentapetalae</taxon>
        <taxon>rosids</taxon>
        <taxon>fabids</taxon>
        <taxon>Fabales</taxon>
        <taxon>Fabaceae</taxon>
        <taxon>Papilionoideae</taxon>
        <taxon>50 kb inversion clade</taxon>
        <taxon>NPAAA clade</taxon>
        <taxon>indigoferoid/millettioid clade</taxon>
        <taxon>Phaseoleae</taxon>
        <taxon>Canavalia</taxon>
    </lineage>
</organism>
<dbReference type="SMART" id="SM00573">
    <property type="entry name" value="HSA"/>
    <property type="match status" value="1"/>
</dbReference>
<dbReference type="GO" id="GO:0003677">
    <property type="term" value="F:DNA binding"/>
    <property type="evidence" value="ECO:0007669"/>
    <property type="project" value="UniProtKB-KW"/>
</dbReference>
<feature type="compositionally biased region" description="Low complexity" evidence="8">
    <location>
        <begin position="1822"/>
        <end position="1837"/>
    </location>
</feature>
<comment type="function">
    <text evidence="6">Component of the NuA4 histone acetyltransferase complex which is involved in transcriptional activation of selected genes principally by acetylation of nucleosomal histone H4 and H2A.</text>
</comment>
<evidence type="ECO:0000256" key="6">
    <source>
        <dbReference type="ARBA" id="ARBA00057743"/>
    </source>
</evidence>
<feature type="compositionally biased region" description="Low complexity" evidence="8">
    <location>
        <begin position="1200"/>
        <end position="1214"/>
    </location>
</feature>
<feature type="signal peptide" evidence="9">
    <location>
        <begin position="1"/>
        <end position="25"/>
    </location>
</feature>
<evidence type="ECO:0000256" key="5">
    <source>
        <dbReference type="ARBA" id="ARBA00023242"/>
    </source>
</evidence>
<dbReference type="InterPro" id="IPR001005">
    <property type="entry name" value="SANT/Myb"/>
</dbReference>
<dbReference type="FunFam" id="1.10.10.60:FF:000578">
    <property type="entry name" value="Helicase/SANT-associated, DNA binding protein"/>
    <property type="match status" value="1"/>
</dbReference>
<evidence type="ECO:0000259" key="10">
    <source>
        <dbReference type="PROSITE" id="PS50090"/>
    </source>
</evidence>
<feature type="compositionally biased region" description="Polar residues" evidence="8">
    <location>
        <begin position="224"/>
        <end position="238"/>
    </location>
</feature>
<dbReference type="InterPro" id="IPR044798">
    <property type="entry name" value="EAF1A/B"/>
</dbReference>
<feature type="compositionally biased region" description="Polar residues" evidence="8">
    <location>
        <begin position="1955"/>
        <end position="1987"/>
    </location>
</feature>
<feature type="region of interest" description="Disordered" evidence="8">
    <location>
        <begin position="1769"/>
        <end position="1838"/>
    </location>
</feature>
<feature type="compositionally biased region" description="Polar residues" evidence="8">
    <location>
        <begin position="1571"/>
        <end position="1580"/>
    </location>
</feature>
<dbReference type="InterPro" id="IPR014012">
    <property type="entry name" value="HSA_dom"/>
</dbReference>
<evidence type="ECO:0000256" key="8">
    <source>
        <dbReference type="SAM" id="MobiDB-lite"/>
    </source>
</evidence>
<evidence type="ECO:0000256" key="3">
    <source>
        <dbReference type="ARBA" id="ARBA00022853"/>
    </source>
</evidence>
<feature type="chain" id="PRO_5043009687" evidence="9">
    <location>
        <begin position="26"/>
        <end position="2060"/>
    </location>
</feature>
<comment type="caution">
    <text evidence="12">The sequence shown here is derived from an EMBL/GenBank/DDBJ whole genome shotgun (WGS) entry which is preliminary data.</text>
</comment>
<keyword evidence="4" id="KW-0238">DNA-binding</keyword>
<feature type="region of interest" description="Disordered" evidence="8">
    <location>
        <begin position="444"/>
        <end position="464"/>
    </location>
</feature>
<evidence type="ECO:0000259" key="11">
    <source>
        <dbReference type="PROSITE" id="PS51204"/>
    </source>
</evidence>
<feature type="compositionally biased region" description="Polar residues" evidence="8">
    <location>
        <begin position="1889"/>
        <end position="1899"/>
    </location>
</feature>
<dbReference type="GO" id="GO:0009909">
    <property type="term" value="P:regulation of flower development"/>
    <property type="evidence" value="ECO:0007669"/>
    <property type="project" value="UniProtKB-ARBA"/>
</dbReference>
<comment type="similarity">
    <text evidence="2">Belongs to the EAF1 family.</text>
</comment>
<comment type="subcellular location">
    <subcellularLocation>
        <location evidence="1">Nucleus</location>
    </subcellularLocation>
</comment>
<feature type="region of interest" description="Disordered" evidence="8">
    <location>
        <begin position="1938"/>
        <end position="2060"/>
    </location>
</feature>
<dbReference type="GO" id="GO:0005634">
    <property type="term" value="C:nucleus"/>
    <property type="evidence" value="ECO:0007669"/>
    <property type="project" value="UniProtKB-SubCell"/>
</dbReference>
<feature type="domain" description="Myb-like" evidence="10">
    <location>
        <begin position="1143"/>
        <end position="1195"/>
    </location>
</feature>
<feature type="region of interest" description="Disordered" evidence="8">
    <location>
        <begin position="217"/>
        <end position="306"/>
    </location>
</feature>
<feature type="compositionally biased region" description="Low complexity" evidence="8">
    <location>
        <begin position="1988"/>
        <end position="2021"/>
    </location>
</feature>